<gene>
    <name evidence="1" type="ORF">MCHLO_07995</name>
</gene>
<dbReference type="Gene3D" id="3.80.10.10">
    <property type="entry name" value="Ribonuclease Inhibitor"/>
    <property type="match status" value="1"/>
</dbReference>
<reference evidence="1" key="1">
    <citation type="submission" date="2014-09" db="EMBL/GenBank/DDBJ databases">
        <title>Genome sequence of the luminous mushroom Mycena chlorophos for searching fungal bioluminescence genes.</title>
        <authorList>
            <person name="Tanaka Y."/>
            <person name="Kasuga D."/>
            <person name="Oba Y."/>
            <person name="Hase S."/>
            <person name="Sato K."/>
            <person name="Oba Y."/>
            <person name="Sakakibara Y."/>
        </authorList>
    </citation>
    <scope>NUCLEOTIDE SEQUENCE</scope>
</reference>
<evidence type="ECO:0000313" key="1">
    <source>
        <dbReference type="EMBL" id="GAT50798.1"/>
    </source>
</evidence>
<evidence type="ECO:0000313" key="2">
    <source>
        <dbReference type="Proteomes" id="UP000815677"/>
    </source>
</evidence>
<dbReference type="SUPFAM" id="SSF52047">
    <property type="entry name" value="RNI-like"/>
    <property type="match status" value="1"/>
</dbReference>
<dbReference type="Proteomes" id="UP000815677">
    <property type="component" value="Unassembled WGS sequence"/>
</dbReference>
<dbReference type="InterPro" id="IPR032675">
    <property type="entry name" value="LRR_dom_sf"/>
</dbReference>
<keyword evidence="2" id="KW-1185">Reference proteome</keyword>
<dbReference type="EMBL" id="DF846642">
    <property type="protein sequence ID" value="GAT50798.1"/>
    <property type="molecule type" value="Genomic_DNA"/>
</dbReference>
<organism evidence="1 2">
    <name type="scientific">Mycena chlorophos</name>
    <name type="common">Agaric fungus</name>
    <name type="synonym">Agaricus chlorophos</name>
    <dbReference type="NCBI Taxonomy" id="658473"/>
    <lineage>
        <taxon>Eukaryota</taxon>
        <taxon>Fungi</taxon>
        <taxon>Dikarya</taxon>
        <taxon>Basidiomycota</taxon>
        <taxon>Agaricomycotina</taxon>
        <taxon>Agaricomycetes</taxon>
        <taxon>Agaricomycetidae</taxon>
        <taxon>Agaricales</taxon>
        <taxon>Marasmiineae</taxon>
        <taxon>Mycenaceae</taxon>
        <taxon>Mycena</taxon>
    </lineage>
</organism>
<protein>
    <recommendedName>
        <fullName evidence="3">F-box domain-containing protein</fullName>
    </recommendedName>
</protein>
<accession>A0ABQ0LI91</accession>
<sequence length="311" mass="35339">MGVGIAANSHLITSVSRHFLTDAFMSTSAIEARLPPELERTIFELAGWDDMPTMKTLVLVAHRVHLWIEPLLYRVQTSFQSNDFSATHKLVVARPQYARHVKYLLLWSTRGGLDRTQYEETLSACGNISYLVDWTQSASLLALSPHSLPNLTHLSIHVRPLVEDTSSTLSALTSALAILRNATHLDVSDLNLLDDPEDTIPRILQSAALPALTHLSFAEDPSNPEYFKEILSIPHRTNRLRQLVVFVENTDGKEEDHWLEKRIADPRFVVVYGPDFRKDWLRDKPWLWDRGDEAHDARGFNPDDSINYNTP</sequence>
<name>A0ABQ0LI91_MYCCL</name>
<proteinExistence type="predicted"/>
<evidence type="ECO:0008006" key="3">
    <source>
        <dbReference type="Google" id="ProtNLM"/>
    </source>
</evidence>